<feature type="domain" description="HD-GYP" evidence="1">
    <location>
        <begin position="40"/>
        <end position="236"/>
    </location>
</feature>
<evidence type="ECO:0000313" key="2">
    <source>
        <dbReference type="EMBL" id="QPD03997.1"/>
    </source>
</evidence>
<dbReference type="CDD" id="cd00077">
    <property type="entry name" value="HDc"/>
    <property type="match status" value="1"/>
</dbReference>
<dbReference type="AlphaFoldDB" id="A0A7S8FDW3"/>
<dbReference type="PROSITE" id="PS51832">
    <property type="entry name" value="HD_GYP"/>
    <property type="match status" value="1"/>
</dbReference>
<dbReference type="Proteomes" id="UP000593737">
    <property type="component" value="Chromosome"/>
</dbReference>
<organism evidence="2 3">
    <name type="scientific">Candidatus Nitrospira kreftii</name>
    <dbReference type="NCBI Taxonomy" id="2652173"/>
    <lineage>
        <taxon>Bacteria</taxon>
        <taxon>Pseudomonadati</taxon>
        <taxon>Nitrospirota</taxon>
        <taxon>Nitrospiria</taxon>
        <taxon>Nitrospirales</taxon>
        <taxon>Nitrospiraceae</taxon>
        <taxon>Nitrospira</taxon>
    </lineage>
</organism>
<dbReference type="PANTHER" id="PTHR43155">
    <property type="entry name" value="CYCLIC DI-GMP PHOSPHODIESTERASE PA4108-RELATED"/>
    <property type="match status" value="1"/>
</dbReference>
<proteinExistence type="predicted"/>
<reference evidence="2 3" key="1">
    <citation type="journal article" date="2020" name="ISME J.">
        <title>Enrichment and physiological characterization of a novel comammox Nitrospira indicates ammonium inhibition of complete nitrification.</title>
        <authorList>
            <person name="Sakoula D."/>
            <person name="Koch H."/>
            <person name="Frank J."/>
            <person name="Jetten M.S.M."/>
            <person name="van Kessel M.A.H.J."/>
            <person name="Lucker S."/>
        </authorList>
    </citation>
    <scope>NUCLEOTIDE SEQUENCE [LARGE SCALE GENOMIC DNA]</scope>
    <source>
        <strain evidence="2">Comreactor17</strain>
    </source>
</reference>
<evidence type="ECO:0000313" key="3">
    <source>
        <dbReference type="Proteomes" id="UP000593737"/>
    </source>
</evidence>
<dbReference type="KEGG" id="nkf:Nkreftii_001771"/>
<dbReference type="SUPFAM" id="SSF109604">
    <property type="entry name" value="HD-domain/PDEase-like"/>
    <property type="match status" value="1"/>
</dbReference>
<protein>
    <recommendedName>
        <fullName evidence="1">HD-GYP domain-containing protein</fullName>
    </recommendedName>
</protein>
<dbReference type="Pfam" id="PF13487">
    <property type="entry name" value="HD_5"/>
    <property type="match status" value="1"/>
</dbReference>
<dbReference type="InterPro" id="IPR003607">
    <property type="entry name" value="HD/PDEase_dom"/>
</dbReference>
<dbReference type="PANTHER" id="PTHR43155:SF2">
    <property type="entry name" value="CYCLIC DI-GMP PHOSPHODIESTERASE PA4108"/>
    <property type="match status" value="1"/>
</dbReference>
<gene>
    <name evidence="2" type="ORF">Nkreftii_001771</name>
</gene>
<dbReference type="Gene3D" id="1.10.3210.10">
    <property type="entry name" value="Hypothetical protein af1432"/>
    <property type="match status" value="1"/>
</dbReference>
<dbReference type="EMBL" id="CP047423">
    <property type="protein sequence ID" value="QPD03997.1"/>
    <property type="molecule type" value="Genomic_DNA"/>
</dbReference>
<dbReference type="InterPro" id="IPR037522">
    <property type="entry name" value="HD_GYP_dom"/>
</dbReference>
<name>A0A7S8FDW3_9BACT</name>
<evidence type="ECO:0000259" key="1">
    <source>
        <dbReference type="PROSITE" id="PS51832"/>
    </source>
</evidence>
<sequence>MLVKDWYSQSEQALSEIALALQGQQDFSLHSLEQRATDLVLSLQQNDELVVEALSGRSGSPLITNLINVAILGTKVGIGLGYYGEELHRLALTGLVHDIGLFAVPNTLITKSGRLTQEERALIEQHPEFGYRAVEQCGQDYHWLARLIRQVHERFNGQGYPNQLKGREINEMAQICGVVDVFDALVSERPYRRRLLPHEAVKELLVVERATFPREILKALVEQLSVYPLGTIVRLTTGDVGIVAKVNTRYPFRPVVVVDEQRGNKGSEGREIDLSVTPLISVVETVNPAAVGRVKFTDHSSPFERSAPKTAVSDSFTALLESLDAIASTMQGVVSSRFTAMKESGADIISPHSVTKPLSRPPD</sequence>
<accession>A0A7S8FDW3</accession>